<dbReference type="AlphaFoldDB" id="J3PJM3"/>
<dbReference type="Gene3D" id="3.40.720.10">
    <property type="entry name" value="Alkaline Phosphatase, subunit A"/>
    <property type="match status" value="1"/>
</dbReference>
<dbReference type="EMBL" id="GL385432">
    <property type="protein sequence ID" value="EJT68723.1"/>
    <property type="molecule type" value="Genomic_DNA"/>
</dbReference>
<dbReference type="SUPFAM" id="SSF53649">
    <property type="entry name" value="Alkaline phosphatase-like"/>
    <property type="match status" value="1"/>
</dbReference>
<dbReference type="Proteomes" id="UP000006039">
    <property type="component" value="Unassembled WGS sequence"/>
</dbReference>
<reference evidence="3" key="2">
    <citation type="submission" date="2010-07" db="EMBL/GenBank/DDBJ databases">
        <authorList>
            <consortium name="The Broad Institute Genome Sequencing Platform"/>
            <consortium name="Broad Institute Genome Sequencing Center for Infectious Disease"/>
            <person name="Ma L.-J."/>
            <person name="Dead R."/>
            <person name="Young S."/>
            <person name="Zeng Q."/>
            <person name="Koehrsen M."/>
            <person name="Alvarado L."/>
            <person name="Berlin A."/>
            <person name="Chapman S.B."/>
            <person name="Chen Z."/>
            <person name="Freedman E."/>
            <person name="Gellesch M."/>
            <person name="Goldberg J."/>
            <person name="Griggs A."/>
            <person name="Gujja S."/>
            <person name="Heilman E.R."/>
            <person name="Heiman D."/>
            <person name="Hepburn T."/>
            <person name="Howarth C."/>
            <person name="Jen D."/>
            <person name="Larson L."/>
            <person name="Mehta T."/>
            <person name="Neiman D."/>
            <person name="Pearson M."/>
            <person name="Roberts A."/>
            <person name="Saif S."/>
            <person name="Shea T."/>
            <person name="Shenoy N."/>
            <person name="Sisk P."/>
            <person name="Stolte C."/>
            <person name="Sykes S."/>
            <person name="Walk T."/>
            <person name="White J."/>
            <person name="Yandava C."/>
            <person name="Haas B."/>
            <person name="Nusbaum C."/>
            <person name="Birren B."/>
        </authorList>
    </citation>
    <scope>NUCLEOTIDE SEQUENCE</scope>
    <source>
        <strain evidence="3">R3-111a-1</strain>
    </source>
</reference>
<organism evidence="3">
    <name type="scientific">Gaeumannomyces tritici (strain R3-111a-1)</name>
    <name type="common">Wheat and barley take-all root rot fungus</name>
    <name type="synonym">Gaeumannomyces graminis var. tritici</name>
    <dbReference type="NCBI Taxonomy" id="644352"/>
    <lineage>
        <taxon>Eukaryota</taxon>
        <taxon>Fungi</taxon>
        <taxon>Dikarya</taxon>
        <taxon>Ascomycota</taxon>
        <taxon>Pezizomycotina</taxon>
        <taxon>Sordariomycetes</taxon>
        <taxon>Sordariomycetidae</taxon>
        <taxon>Magnaporthales</taxon>
        <taxon>Magnaporthaceae</taxon>
        <taxon>Gaeumannomyces</taxon>
    </lineage>
</organism>
<reference evidence="5" key="1">
    <citation type="submission" date="2010-07" db="EMBL/GenBank/DDBJ databases">
        <title>The genome sequence of Gaeumannomyces graminis var. tritici strain R3-111a-1.</title>
        <authorList>
            <consortium name="The Broad Institute Genome Sequencing Platform"/>
            <person name="Ma L.-J."/>
            <person name="Dead R."/>
            <person name="Young S."/>
            <person name="Zeng Q."/>
            <person name="Koehrsen M."/>
            <person name="Alvarado L."/>
            <person name="Berlin A."/>
            <person name="Chapman S.B."/>
            <person name="Chen Z."/>
            <person name="Freedman E."/>
            <person name="Gellesch M."/>
            <person name="Goldberg J."/>
            <person name="Griggs A."/>
            <person name="Gujja S."/>
            <person name="Heilman E.R."/>
            <person name="Heiman D."/>
            <person name="Hepburn T."/>
            <person name="Howarth C."/>
            <person name="Jen D."/>
            <person name="Larson L."/>
            <person name="Mehta T."/>
            <person name="Neiman D."/>
            <person name="Pearson M."/>
            <person name="Roberts A."/>
            <person name="Saif S."/>
            <person name="Shea T."/>
            <person name="Shenoy N."/>
            <person name="Sisk P."/>
            <person name="Stolte C."/>
            <person name="Sykes S."/>
            <person name="Walk T."/>
            <person name="White J."/>
            <person name="Yandava C."/>
            <person name="Haas B."/>
            <person name="Nusbaum C."/>
            <person name="Birren B."/>
        </authorList>
    </citation>
    <scope>NUCLEOTIDE SEQUENCE [LARGE SCALE GENOMIC DNA]</scope>
    <source>
        <strain evidence="5">R3-111a-1</strain>
    </source>
</reference>
<evidence type="ECO:0000313" key="5">
    <source>
        <dbReference type="Proteomes" id="UP000006039"/>
    </source>
</evidence>
<dbReference type="GeneID" id="20354168"/>
<reference evidence="4" key="5">
    <citation type="submission" date="2018-04" db="UniProtKB">
        <authorList>
            <consortium name="EnsemblFungi"/>
        </authorList>
    </citation>
    <scope>IDENTIFICATION</scope>
    <source>
        <strain evidence="4">R3-111a-1</strain>
    </source>
</reference>
<dbReference type="RefSeq" id="XP_009229891.1">
    <property type="nucleotide sequence ID" value="XM_009231627.1"/>
</dbReference>
<proteinExistence type="inferred from homology"/>
<accession>J3PJM3</accession>
<protein>
    <recommendedName>
        <fullName evidence="2">Sulfatase N-terminal domain-containing protein</fullName>
    </recommendedName>
</protein>
<dbReference type="OrthoDB" id="96314at2759"/>
<dbReference type="Pfam" id="PF00884">
    <property type="entry name" value="Sulfatase"/>
    <property type="match status" value="1"/>
</dbReference>
<dbReference type="PANTHER" id="PTHR43108">
    <property type="entry name" value="N-ACETYLGLUCOSAMINE-6-SULFATASE FAMILY MEMBER"/>
    <property type="match status" value="1"/>
</dbReference>
<reference evidence="3" key="3">
    <citation type="submission" date="2010-09" db="EMBL/GenBank/DDBJ databases">
        <title>Annotation of Gaeumannomyces graminis var. tritici R3-111a-1.</title>
        <authorList>
            <consortium name="The Broad Institute Genome Sequencing Platform"/>
            <person name="Ma L.-J."/>
            <person name="Dead R."/>
            <person name="Young S.K."/>
            <person name="Zeng Q."/>
            <person name="Gargeya S."/>
            <person name="Fitzgerald M."/>
            <person name="Haas B."/>
            <person name="Abouelleil A."/>
            <person name="Alvarado L."/>
            <person name="Arachchi H.M."/>
            <person name="Berlin A."/>
            <person name="Brown A."/>
            <person name="Chapman S.B."/>
            <person name="Chen Z."/>
            <person name="Dunbar C."/>
            <person name="Freedman E."/>
            <person name="Gearin G."/>
            <person name="Gellesch M."/>
            <person name="Goldberg J."/>
            <person name="Griggs A."/>
            <person name="Gujja S."/>
            <person name="Heiman D."/>
            <person name="Howarth C."/>
            <person name="Larson L."/>
            <person name="Lui A."/>
            <person name="MacDonald P.J.P."/>
            <person name="Mehta T."/>
            <person name="Montmayeur A."/>
            <person name="Murphy C."/>
            <person name="Neiman D."/>
            <person name="Pearson M."/>
            <person name="Priest M."/>
            <person name="Roberts A."/>
            <person name="Saif S."/>
            <person name="Shea T."/>
            <person name="Shenoy N."/>
            <person name="Sisk P."/>
            <person name="Stolte C."/>
            <person name="Sykes S."/>
            <person name="Yandava C."/>
            <person name="Wortman J."/>
            <person name="Nusbaum C."/>
            <person name="Birren B."/>
        </authorList>
    </citation>
    <scope>NUCLEOTIDE SEQUENCE</scope>
    <source>
        <strain evidence="3">R3-111a-1</strain>
    </source>
</reference>
<dbReference type="EnsemblFungi" id="EJT68723">
    <property type="protein sequence ID" value="EJT68723"/>
    <property type="gene ID" value="GGTG_13710"/>
</dbReference>
<sequence>MIPHRLSRPLFPLARSFRSDRKSQALPWLLRQRLVQGAMLVLSLQSLPVAARPNIVLIMSDDQDARLGSMRFMETVQSELVAKGSSFAAHNTNATNVFAPGSGQVSNGVNLLNWASPPKGWDHVDDLLEPYQTTPNSVFMAEYGSTPVFFKGYHQADVTRAKALDRLEQLTAQSDPFFLFISPTALYLDDSTEITVPCTCHEKLFTNATVPRTPSFSPPDNVQRNQVWWIRELSRMGDAEMDWADAEYRRRAQALAGVDKLVSDVLGKLEEKGALDNTYSKRRHSFAVPLPSSNHRMAVGKTTPFTEDTNLPFVVRGPGVPQGVESTLVGSRLDLAPTFLDIAGVPKGELPSLLDSHWCETSDVELYKTIVDFRNTWPGTSTT</sequence>
<evidence type="ECO:0000313" key="3">
    <source>
        <dbReference type="EMBL" id="EJT68723.1"/>
    </source>
</evidence>
<evidence type="ECO:0000313" key="4">
    <source>
        <dbReference type="EnsemblFungi" id="EJT68723"/>
    </source>
</evidence>
<name>J3PJM3_GAET3</name>
<keyword evidence="5" id="KW-1185">Reference proteome</keyword>
<reference evidence="4" key="4">
    <citation type="journal article" date="2015" name="G3 (Bethesda)">
        <title>Genome sequences of three phytopathogenic species of the Magnaporthaceae family of fungi.</title>
        <authorList>
            <person name="Okagaki L.H."/>
            <person name="Nunes C.C."/>
            <person name="Sailsbery J."/>
            <person name="Clay B."/>
            <person name="Brown D."/>
            <person name="John T."/>
            <person name="Oh Y."/>
            <person name="Young N."/>
            <person name="Fitzgerald M."/>
            <person name="Haas B.J."/>
            <person name="Zeng Q."/>
            <person name="Young S."/>
            <person name="Adiconis X."/>
            <person name="Fan L."/>
            <person name="Levin J.Z."/>
            <person name="Mitchell T.K."/>
            <person name="Okubara P.A."/>
            <person name="Farman M.L."/>
            <person name="Kohn L.M."/>
            <person name="Birren B."/>
            <person name="Ma L.-J."/>
            <person name="Dean R.A."/>
        </authorList>
    </citation>
    <scope>NUCLEOTIDE SEQUENCE</scope>
    <source>
        <strain evidence="4">R3-111a-1</strain>
    </source>
</reference>
<dbReference type="PANTHER" id="PTHR43108:SF8">
    <property type="entry name" value="SD21168P"/>
    <property type="match status" value="1"/>
</dbReference>
<dbReference type="GO" id="GO:0005539">
    <property type="term" value="F:glycosaminoglycan binding"/>
    <property type="evidence" value="ECO:0007669"/>
    <property type="project" value="TreeGrafter"/>
</dbReference>
<feature type="domain" description="Sulfatase N-terminal" evidence="2">
    <location>
        <begin position="143"/>
        <end position="345"/>
    </location>
</feature>
<dbReference type="STRING" id="644352.J3PJM3"/>
<dbReference type="VEuPathDB" id="FungiDB:GGTG_13710"/>
<dbReference type="HOGENOM" id="CLU_721689_0_0_1"/>
<dbReference type="GO" id="GO:0008449">
    <property type="term" value="F:N-acetylglucosamine-6-sulfatase activity"/>
    <property type="evidence" value="ECO:0007669"/>
    <property type="project" value="TreeGrafter"/>
</dbReference>
<dbReference type="InterPro" id="IPR017850">
    <property type="entry name" value="Alkaline_phosphatase_core_sf"/>
</dbReference>
<comment type="similarity">
    <text evidence="1">Belongs to the sulfatase family.</text>
</comment>
<dbReference type="eggNOG" id="KOG3731">
    <property type="taxonomic scope" value="Eukaryota"/>
</dbReference>
<gene>
    <name evidence="4" type="primary">20354168</name>
    <name evidence="3" type="ORF">GGTG_13710</name>
</gene>
<dbReference type="InterPro" id="IPR000917">
    <property type="entry name" value="Sulfatase_N"/>
</dbReference>
<evidence type="ECO:0000259" key="2">
    <source>
        <dbReference type="Pfam" id="PF00884"/>
    </source>
</evidence>
<evidence type="ECO:0000256" key="1">
    <source>
        <dbReference type="ARBA" id="ARBA00008779"/>
    </source>
</evidence>